<evidence type="ECO:0000313" key="3">
    <source>
        <dbReference type="Proteomes" id="UP000299102"/>
    </source>
</evidence>
<sequence>MQTDPLVKFTPSCEKNAPEFKENTIVLMKKMTCQIVSDNKRGRGRNKGESRDRGDFLSRRLSGPGMLLGELLSAFDILSFTGAGSFIAPFAAHGSRTVGRRPFVAARIAAYALINRRIAARAAPPARGPA</sequence>
<feature type="region of interest" description="Disordered" evidence="1">
    <location>
        <begin position="37"/>
        <end position="57"/>
    </location>
</feature>
<comment type="caution">
    <text evidence="2">The sequence shown here is derived from an EMBL/GenBank/DDBJ whole genome shotgun (WGS) entry which is preliminary data.</text>
</comment>
<proteinExistence type="predicted"/>
<dbReference type="EMBL" id="BGZK01003262">
    <property type="protein sequence ID" value="GBO99326.1"/>
    <property type="molecule type" value="Genomic_DNA"/>
</dbReference>
<name>A0A4C1SD57_EUMVA</name>
<keyword evidence="3" id="KW-1185">Reference proteome</keyword>
<gene>
    <name evidence="2" type="ORF">EVAR_70777_1</name>
</gene>
<dbReference type="Proteomes" id="UP000299102">
    <property type="component" value="Unassembled WGS sequence"/>
</dbReference>
<evidence type="ECO:0000256" key="1">
    <source>
        <dbReference type="SAM" id="MobiDB-lite"/>
    </source>
</evidence>
<feature type="compositionally biased region" description="Basic and acidic residues" evidence="1">
    <location>
        <begin position="38"/>
        <end position="57"/>
    </location>
</feature>
<organism evidence="2 3">
    <name type="scientific">Eumeta variegata</name>
    <name type="common">Bagworm moth</name>
    <name type="synonym">Eumeta japonica</name>
    <dbReference type="NCBI Taxonomy" id="151549"/>
    <lineage>
        <taxon>Eukaryota</taxon>
        <taxon>Metazoa</taxon>
        <taxon>Ecdysozoa</taxon>
        <taxon>Arthropoda</taxon>
        <taxon>Hexapoda</taxon>
        <taxon>Insecta</taxon>
        <taxon>Pterygota</taxon>
        <taxon>Neoptera</taxon>
        <taxon>Endopterygota</taxon>
        <taxon>Lepidoptera</taxon>
        <taxon>Glossata</taxon>
        <taxon>Ditrysia</taxon>
        <taxon>Tineoidea</taxon>
        <taxon>Psychidae</taxon>
        <taxon>Oiketicinae</taxon>
        <taxon>Eumeta</taxon>
    </lineage>
</organism>
<accession>A0A4C1SD57</accession>
<dbReference type="AlphaFoldDB" id="A0A4C1SD57"/>
<protein>
    <submittedName>
        <fullName evidence="2">Uncharacterized protein</fullName>
    </submittedName>
</protein>
<reference evidence="2 3" key="1">
    <citation type="journal article" date="2019" name="Commun. Biol.">
        <title>The bagworm genome reveals a unique fibroin gene that provides high tensile strength.</title>
        <authorList>
            <person name="Kono N."/>
            <person name="Nakamura H."/>
            <person name="Ohtoshi R."/>
            <person name="Tomita M."/>
            <person name="Numata K."/>
            <person name="Arakawa K."/>
        </authorList>
    </citation>
    <scope>NUCLEOTIDE SEQUENCE [LARGE SCALE GENOMIC DNA]</scope>
</reference>
<evidence type="ECO:0000313" key="2">
    <source>
        <dbReference type="EMBL" id="GBO99326.1"/>
    </source>
</evidence>